<protein>
    <recommendedName>
        <fullName evidence="4">Lipoprotein</fullName>
    </recommendedName>
</protein>
<proteinExistence type="predicted"/>
<name>A0A956LY52_UNCEI</name>
<feature type="signal peptide" evidence="1">
    <location>
        <begin position="1"/>
        <end position="20"/>
    </location>
</feature>
<feature type="chain" id="PRO_5037096154" description="Lipoprotein" evidence="1">
    <location>
        <begin position="21"/>
        <end position="517"/>
    </location>
</feature>
<dbReference type="EMBL" id="JAGQHR010000192">
    <property type="protein sequence ID" value="MCA9727576.1"/>
    <property type="molecule type" value="Genomic_DNA"/>
</dbReference>
<evidence type="ECO:0000256" key="1">
    <source>
        <dbReference type="SAM" id="SignalP"/>
    </source>
</evidence>
<dbReference type="Proteomes" id="UP000697710">
    <property type="component" value="Unassembled WGS sequence"/>
</dbReference>
<evidence type="ECO:0000313" key="2">
    <source>
        <dbReference type="EMBL" id="MCA9727576.1"/>
    </source>
</evidence>
<evidence type="ECO:0008006" key="4">
    <source>
        <dbReference type="Google" id="ProtNLM"/>
    </source>
</evidence>
<organism evidence="2 3">
    <name type="scientific">Eiseniibacteriota bacterium</name>
    <dbReference type="NCBI Taxonomy" id="2212470"/>
    <lineage>
        <taxon>Bacteria</taxon>
        <taxon>Candidatus Eiseniibacteriota</taxon>
    </lineage>
</organism>
<evidence type="ECO:0000313" key="3">
    <source>
        <dbReference type="Proteomes" id="UP000697710"/>
    </source>
</evidence>
<comment type="caution">
    <text evidence="2">The sequence shown here is derived from an EMBL/GenBank/DDBJ whole genome shotgun (WGS) entry which is preliminary data.</text>
</comment>
<keyword evidence="1" id="KW-0732">Signal</keyword>
<sequence>MIFDLLAPPLLMILLLGGWACSDSHDTTSPPVEPLPEPEPPVTLSGTYDVSGSDGFAGTVTAASGTIDVRVVESSRAVVLARGLLTDGVAPVTGTRSFTDVGQIVNGTATVSRTDDDVQIDLVLNDGQYVYHLSRSRFDPGVYAGTWTFSFSKSLSGCDMEAEARLDLDFGEIGVGSGALASEAADGQALGTIDPTNAFVAPSGRFAVEGTYLRAEFATGCSPYPTDFYASTLLGTLEPKGATIEPARGSGTAEVALHPEFSEVVDWTAEEGTGRVDQLADLVGTYDLTSDRDGIGVVSVSEPTIVVDLALFDTGERISASGDVIDGIAQVSGARHTPHDDVPPSFLTGTATVSTFADRLLVDLLLVDEQGDSTMYPLSRDPNFEMGPYADGWEITFATSPSGCRLQTSARCNFQLPASGIGGAPETTDQIDATPYGRMVVRKLFVSSSGRMLLETEYTTEAAASECGRYSTEAYDLTLFGQIPDRTQSGAIGTGAATIASDLGPVDQTTWVAQAVD</sequence>
<reference evidence="2" key="2">
    <citation type="journal article" date="2021" name="Microbiome">
        <title>Successional dynamics and alternative stable states in a saline activated sludge microbial community over 9 years.</title>
        <authorList>
            <person name="Wang Y."/>
            <person name="Ye J."/>
            <person name="Ju F."/>
            <person name="Liu L."/>
            <person name="Boyd J.A."/>
            <person name="Deng Y."/>
            <person name="Parks D.H."/>
            <person name="Jiang X."/>
            <person name="Yin X."/>
            <person name="Woodcroft B.J."/>
            <person name="Tyson G.W."/>
            <person name="Hugenholtz P."/>
            <person name="Polz M.F."/>
            <person name="Zhang T."/>
        </authorList>
    </citation>
    <scope>NUCLEOTIDE SEQUENCE</scope>
    <source>
        <strain evidence="2">HKST-UBA01</strain>
    </source>
</reference>
<accession>A0A956LY52</accession>
<reference evidence="2" key="1">
    <citation type="submission" date="2020-04" db="EMBL/GenBank/DDBJ databases">
        <authorList>
            <person name="Zhang T."/>
        </authorList>
    </citation>
    <scope>NUCLEOTIDE SEQUENCE</scope>
    <source>
        <strain evidence="2">HKST-UBA01</strain>
    </source>
</reference>
<gene>
    <name evidence="2" type="ORF">KC729_07825</name>
</gene>
<dbReference type="AlphaFoldDB" id="A0A956LY52"/>